<dbReference type="OrthoDB" id="6344460at2759"/>
<name>A0A1X0NT67_9TRYP</name>
<dbReference type="EMBL" id="NBCO01000020">
    <property type="protein sequence ID" value="ORC87738.1"/>
    <property type="molecule type" value="Genomic_DNA"/>
</dbReference>
<dbReference type="CDD" id="cd00201">
    <property type="entry name" value="WW"/>
    <property type="match status" value="1"/>
</dbReference>
<protein>
    <recommendedName>
        <fullName evidence="3">WW domain-containing protein</fullName>
    </recommendedName>
</protein>
<evidence type="ECO:0000313" key="5">
    <source>
        <dbReference type="Proteomes" id="UP000192257"/>
    </source>
</evidence>
<feature type="compositionally biased region" description="Pro residues" evidence="2">
    <location>
        <begin position="623"/>
        <end position="635"/>
    </location>
</feature>
<dbReference type="PANTHER" id="PTHR21715">
    <property type="entry name" value="RH04127P"/>
    <property type="match status" value="1"/>
</dbReference>
<evidence type="ECO:0000313" key="4">
    <source>
        <dbReference type="EMBL" id="ORC87738.1"/>
    </source>
</evidence>
<feature type="region of interest" description="Disordered" evidence="2">
    <location>
        <begin position="237"/>
        <end position="265"/>
    </location>
</feature>
<feature type="compositionally biased region" description="Basic residues" evidence="2">
    <location>
        <begin position="1283"/>
        <end position="1305"/>
    </location>
</feature>
<accession>A0A1X0NT67</accession>
<dbReference type="PANTHER" id="PTHR21715:SF3">
    <property type="entry name" value="WW DOMAIN-CONTAINING PROTEIN"/>
    <property type="match status" value="1"/>
</dbReference>
<dbReference type="InterPro" id="IPR036020">
    <property type="entry name" value="WW_dom_sf"/>
</dbReference>
<evidence type="ECO:0000256" key="2">
    <source>
        <dbReference type="SAM" id="MobiDB-lite"/>
    </source>
</evidence>
<reference evidence="4 5" key="1">
    <citation type="submission" date="2017-03" db="EMBL/GenBank/DDBJ databases">
        <title>An alternative strategy for trypanosome survival in the mammalian bloodstream revealed through genome and transcriptome analysis of the ubiquitous bovine parasite Trypanosoma (Megatrypanum) theileri.</title>
        <authorList>
            <person name="Kelly S."/>
            <person name="Ivens A."/>
            <person name="Mott A."/>
            <person name="O'Neill E."/>
            <person name="Emms D."/>
            <person name="Macleod O."/>
            <person name="Voorheis P."/>
            <person name="Matthews J."/>
            <person name="Matthews K."/>
            <person name="Carrington M."/>
        </authorList>
    </citation>
    <scope>NUCLEOTIDE SEQUENCE [LARGE SCALE GENOMIC DNA]</scope>
    <source>
        <strain evidence="4">Edinburgh</strain>
    </source>
</reference>
<dbReference type="RefSeq" id="XP_028881804.1">
    <property type="nucleotide sequence ID" value="XM_029026832.1"/>
</dbReference>
<dbReference type="Pfam" id="PF00397">
    <property type="entry name" value="WW"/>
    <property type="match status" value="1"/>
</dbReference>
<feature type="coiled-coil region" evidence="1">
    <location>
        <begin position="801"/>
        <end position="862"/>
    </location>
</feature>
<feature type="compositionally biased region" description="Pro residues" evidence="2">
    <location>
        <begin position="870"/>
        <end position="881"/>
    </location>
</feature>
<feature type="compositionally biased region" description="Low complexity" evidence="2">
    <location>
        <begin position="490"/>
        <end position="508"/>
    </location>
</feature>
<feature type="compositionally biased region" description="Basic and acidic residues" evidence="2">
    <location>
        <begin position="107"/>
        <end position="120"/>
    </location>
</feature>
<dbReference type="PROSITE" id="PS50020">
    <property type="entry name" value="WW_DOMAIN_2"/>
    <property type="match status" value="1"/>
</dbReference>
<proteinExistence type="predicted"/>
<feature type="domain" description="WW" evidence="3">
    <location>
        <begin position="64"/>
        <end position="97"/>
    </location>
</feature>
<sequence length="1333" mass="149404">MTVVPKPGDVFHGEDGSVSVVLPDMCDPNVEPTREEVEEYAEWLGIDVQREPQLLGIAREGLMTPLPPEWRACRTGEGEVYYFNFHTGDSSWDHPMDEVFKQRVEAARGRPAGMREEGKGKEKKSKTTTASSTASSSITTTGSGEGRRLEKGAAGNVESPKWAGKNINTTTTIAAPSSLSKAPLSLQRGNALGQPTPTVRLGRLGALGTPAATQRIQPDVSDLFTSPTAKTDRALTRFNLGGGNSSNTTNINTTNNNSNNMIHNSSTGGGMGSGIISSPTFGGLNIGLGKQTKTVDGAKDLEAHIRQRVNDEIEARRRAMRLRYEKELNDESEITAAALEKAKLENERKLTIEEQQQQRGEQNSQTELQTKQRALERQYEETNERVTSLRNKLQQQKSTLENKLNQAIAEAKEKLQRNHNESLAKKREMSAATLKNEKEKLTNGYAKDLEVQSKISERKKTVSVENFEKELNTARLKRIEELAAKRKEATTTSTSTSTTINNNNNSTSKSVEEAQKAYEAAVEKAASEATTSLETLRRDYTARVEKLQASKDEKIRAKEAAKRAEMESTPADKLAKQKEQASLVEAEEARLRKALNEKIAKYEEETRRIVTTKQAEANSVKPTPTPTPTKTPTPTTPSVNTENNNNNNNNNSVNAGNSGKSNSQVRPSPSIIQEQRRFEVASRQLDAKHDQTMMRIRNEHTKALRDRNIFDPRESPEYSALVQEQQKAWLSEHPAPTQTSPAQDSFSSKTGVVTTPTSLSSVSTKGEKEQQKPTNVGTPGVGSSSSNCSSTGKDGKKTKREQQLEELGATLEKEVKEAIDAYRAKRMEEIRAELTKYRETLAEQEQKRLSNLSANINAEAEAKARAKYPLPLPISSPPPPNTTNTTNTTTANKDKSSSAAVGTEKPQKTLLPNVNTVTIEEAKRREDELRLRLQARIDILQETLQRAELELQQKLDEAQRRTTSTVNAKVVSSPTATVWQRPPPVPTTTTAATTIPGMISNRQEQVCTPHFSQLQPQSTQLPQPQSCSFSTPVLNRTFSTIAPVNSLWSSARPSPTHQFSWLDTANTFPTPQLNERQDGPTQERLIDNPTTTTNVVPQKDLVFEDRLRRAKLLLKERKDQLRIQQNRMRRAREVWLRDMKDCHKRHDRERAVLLRQIKVALEQKAQQLNHEVMDLRSASAWILDREAQYKESLNPQQRTTHPLYYSSSYTPAAIPTGGESKQIIELLQSMLARTEMLESYIKSPQQYSILQDPTKSRFQQQQQQQEEEEEYEEDDEREEEKGRRRNHHREQKRHAVSPQPRRPRNHHVDALALGSDATQGDIRRWLQEQQLAL</sequence>
<feature type="compositionally biased region" description="Low complexity" evidence="2">
    <location>
        <begin position="636"/>
        <end position="663"/>
    </location>
</feature>
<keyword evidence="5" id="KW-1185">Reference proteome</keyword>
<comment type="caution">
    <text evidence="4">The sequence shown here is derived from an EMBL/GenBank/DDBJ whole genome shotgun (WGS) entry which is preliminary data.</text>
</comment>
<dbReference type="InterPro" id="IPR001202">
    <property type="entry name" value="WW_dom"/>
</dbReference>
<organism evidence="4 5">
    <name type="scientific">Trypanosoma theileri</name>
    <dbReference type="NCBI Taxonomy" id="67003"/>
    <lineage>
        <taxon>Eukaryota</taxon>
        <taxon>Discoba</taxon>
        <taxon>Euglenozoa</taxon>
        <taxon>Kinetoplastea</taxon>
        <taxon>Metakinetoplastina</taxon>
        <taxon>Trypanosomatida</taxon>
        <taxon>Trypanosomatidae</taxon>
        <taxon>Trypanosoma</taxon>
    </lineage>
</organism>
<feature type="compositionally biased region" description="Low complexity" evidence="2">
    <location>
        <begin position="127"/>
        <end position="142"/>
    </location>
</feature>
<dbReference type="InterPro" id="IPR053233">
    <property type="entry name" value="ABRA-related"/>
</dbReference>
<gene>
    <name evidence="4" type="ORF">TM35_000201470</name>
</gene>
<feature type="region of interest" description="Disordered" evidence="2">
    <location>
        <begin position="107"/>
        <end position="165"/>
    </location>
</feature>
<dbReference type="PROSITE" id="PS01159">
    <property type="entry name" value="WW_DOMAIN_1"/>
    <property type="match status" value="1"/>
</dbReference>
<feature type="compositionally biased region" description="Acidic residues" evidence="2">
    <location>
        <begin position="1265"/>
        <end position="1278"/>
    </location>
</feature>
<feature type="region of interest" description="Disordered" evidence="2">
    <location>
        <begin position="1253"/>
        <end position="1321"/>
    </location>
</feature>
<dbReference type="SUPFAM" id="SSF51045">
    <property type="entry name" value="WW domain"/>
    <property type="match status" value="1"/>
</dbReference>
<feature type="compositionally biased region" description="Low complexity" evidence="2">
    <location>
        <begin position="752"/>
        <end position="764"/>
    </location>
</feature>
<evidence type="ECO:0000256" key="1">
    <source>
        <dbReference type="SAM" id="Coils"/>
    </source>
</evidence>
<feature type="compositionally biased region" description="Basic and acidic residues" evidence="2">
    <location>
        <begin position="373"/>
        <end position="384"/>
    </location>
</feature>
<feature type="region of interest" description="Disordered" evidence="2">
    <location>
        <begin position="870"/>
        <end position="906"/>
    </location>
</feature>
<dbReference type="VEuPathDB" id="TriTrypDB:TM35_000201470"/>
<feature type="region of interest" description="Disordered" evidence="2">
    <location>
        <begin position="610"/>
        <end position="691"/>
    </location>
</feature>
<feature type="coiled-coil region" evidence="1">
    <location>
        <begin position="930"/>
        <end position="961"/>
    </location>
</feature>
<dbReference type="Gene3D" id="3.30.1470.10">
    <property type="entry name" value="Photosystem I PsaD, reaction center subunit II"/>
    <property type="match status" value="1"/>
</dbReference>
<feature type="compositionally biased region" description="Low complexity" evidence="2">
    <location>
        <begin position="245"/>
        <end position="265"/>
    </location>
</feature>
<dbReference type="STRING" id="67003.A0A1X0NT67"/>
<feature type="compositionally biased region" description="Polar residues" evidence="2">
    <location>
        <begin position="664"/>
        <end position="673"/>
    </location>
</feature>
<keyword evidence="1" id="KW-0175">Coiled coil</keyword>
<evidence type="ECO:0000259" key="3">
    <source>
        <dbReference type="PROSITE" id="PS50020"/>
    </source>
</evidence>
<dbReference type="SMART" id="SM00456">
    <property type="entry name" value="WW"/>
    <property type="match status" value="1"/>
</dbReference>
<feature type="region of interest" description="Disordered" evidence="2">
    <location>
        <begin position="352"/>
        <end position="397"/>
    </location>
</feature>
<feature type="region of interest" description="Disordered" evidence="2">
    <location>
        <begin position="485"/>
        <end position="508"/>
    </location>
</feature>
<feature type="compositionally biased region" description="Polar residues" evidence="2">
    <location>
        <begin position="385"/>
        <end position="397"/>
    </location>
</feature>
<feature type="coiled-coil region" evidence="1">
    <location>
        <begin position="1107"/>
        <end position="1178"/>
    </location>
</feature>
<feature type="compositionally biased region" description="Low complexity" evidence="2">
    <location>
        <begin position="353"/>
        <end position="367"/>
    </location>
</feature>
<feature type="compositionally biased region" description="Polar residues" evidence="2">
    <location>
        <begin position="736"/>
        <end position="751"/>
    </location>
</feature>
<dbReference type="GeneID" id="39986612"/>
<feature type="compositionally biased region" description="Basic and acidic residues" evidence="2">
    <location>
        <begin position="674"/>
        <end position="691"/>
    </location>
</feature>
<feature type="region of interest" description="Disordered" evidence="2">
    <location>
        <begin position="717"/>
        <end position="800"/>
    </location>
</feature>
<dbReference type="Proteomes" id="UP000192257">
    <property type="component" value="Unassembled WGS sequence"/>
</dbReference>